<evidence type="ECO:0000313" key="1">
    <source>
        <dbReference type="EMBL" id="KAI3756885.1"/>
    </source>
</evidence>
<evidence type="ECO:0000313" key="2">
    <source>
        <dbReference type="Proteomes" id="UP001056120"/>
    </source>
</evidence>
<organism evidence="1 2">
    <name type="scientific">Smallanthus sonchifolius</name>
    <dbReference type="NCBI Taxonomy" id="185202"/>
    <lineage>
        <taxon>Eukaryota</taxon>
        <taxon>Viridiplantae</taxon>
        <taxon>Streptophyta</taxon>
        <taxon>Embryophyta</taxon>
        <taxon>Tracheophyta</taxon>
        <taxon>Spermatophyta</taxon>
        <taxon>Magnoliopsida</taxon>
        <taxon>eudicotyledons</taxon>
        <taxon>Gunneridae</taxon>
        <taxon>Pentapetalae</taxon>
        <taxon>asterids</taxon>
        <taxon>campanulids</taxon>
        <taxon>Asterales</taxon>
        <taxon>Asteraceae</taxon>
        <taxon>Asteroideae</taxon>
        <taxon>Heliantheae alliance</taxon>
        <taxon>Millerieae</taxon>
        <taxon>Smallanthus</taxon>
    </lineage>
</organism>
<sequence>MIVQLVKISLGWLLVLSFVGWMKCSDLERLKFQGLDYRESLNGAMKFLLGEVGWAGTCLDWGGWWRQISVVIFFIFCLLSVFWIPVESLLLLSHLTAVGIMGIFLSSFEAIWEWNLWTWIRWHANFGTMIIHYCRRGKPLSTDSWACGLDKRLGVTKLACHGNKDEWRVKLKIFVLKVQFLWRLLVKMARTIILTVITSAGVTDFSNLRIQSVHVGVHREISGIKDSGLFRRWGAPASSLAGKGVFGFCDCCSTLGSSPLMGTVHKETKSSSRRTEPPDPVTESRFWQSDESDTEEQLDAAVQDEGTERNKKAASKKGKNNPSRLLDGTMETALRRYGLRSDDSSSNLVQRNNKLRKSKSNKLEGLKQAAHPYRLDKENKPAAVNRYTEDDLQRLTNSSQGRAWDDVTDEDAMQHGENYPGNDSIGQLTNVCMQVHENEGPHGDDPVEESNAKLCVTEDLGPVMVNTEYAGDSVLASLLGAGKVQELEMGEEEEISSDQSNKSRSFTTGNVNSNDINPMSMQNLQNENEVPDTIIVSDAWMVFNEKPTEINWTEKWSRTDDLDSENMSWNDLVLAIQRAGQEVNKEERMRSYESAVNLMRKDDHGNSCNFFEESMTMVESLAEWIGSLKVHDLVVGKKRKSISDQRPSGLDNASGVCQKEKEISYQQKKKHKRDKGKKKKSDGIGATLQDAETLNDTNVKQSRKKYKIWFSKNRKPEKNLSTRKVFFSSEVTLPKVVSQPLGFSGFNSGTCKEKVDKNKQGGTPQNWKIKGEFYKEAAEREEELMGFVTTIISKSGNDTSKLLNSIKSKKSCFITVTRRKGVDRPQDQRERYRNYGMARQEHQEHSKNNGKEKDTGGHFEGMAKGAKKKNVRKPLVSVVETTNRYSLLDEVGNEIMDTSDTMVDGTNEDVILNDLNSGWIKKQERNLNAKYTQQVTKEQRDEAKKYVLDKLVPLRTVLSTWSIFQLEYFRCLYSLYNFGEGFLAVSSDSYLGAGKHSNNSPNQDEDVEEVESETDDTAEFMIKDIHYSPPKNAHVNVLEPNDLNSTEQPDHEMEPADVHPHAQDLCRWERNWVFNRIGMERKISEPMINHKVERKSGTRKGGTWGSWLINTFVNNVEYSMMRIRLLKFTQNNLFVESRVVVLQGDGLAHKCYPGWKKGWVGTKCTRITLIWRDGKFSNTYGEYSGWMGRGGVNVSSNWCSLIRRWLSKVDSMYSPCKGGETCMQYSTWLIGRGIGKEKVWGLSYLFRVGRDRASTICTLYTTLNTGVRLSMIGILVGGKDGLWLLKWDGLALIIKSGWTTGIKGFSSCLVTPVQSPVLESSQATGNAGFSCMAAVSHDVISSDIGVTAVSTANPTSDLDSCGPGMTTTGKESETGGLRDFPAEKTSQSDWASSTGPPNSAGLTYSVPAGLAQSVGPKVAGPVNAGIHPDGLSSGSYGPVSYGPTGLVFGLPGTDATGPFSGPVFNYAGHVGPISVGPTCSSGLLKIGVSYGPPFSSIGLPNIGISNLPDGPVFDCADGLPFNPIGPDNSVRLGADGLASSGPICSTDEILFGSVPSISTSGFNFVGTNFGPAPIATSNGIKITSRHLNFDTVTSGFATLLMEWRLKARKKKKNKQGMDGGPQPVLVSHVGPMLDSGPKLVSHAVIPSVSLGLLPEAQLKQKGKLHVTNQFAPMSDSVLDTMDDFYDGALGIWESERQYAHFYHDSGLKPPGFVFEKWTPKHKEYYFHLSKEVIKDQGGPSTVVEVTEDDDVTDVDSATDESSRFMKLS</sequence>
<gene>
    <name evidence="1" type="ORF">L1987_56709</name>
</gene>
<dbReference type="Proteomes" id="UP001056120">
    <property type="component" value="Linkage Group LG18"/>
</dbReference>
<proteinExistence type="predicted"/>
<keyword evidence="2" id="KW-1185">Reference proteome</keyword>
<reference evidence="2" key="1">
    <citation type="journal article" date="2022" name="Mol. Ecol. Resour.">
        <title>The genomes of chicory, endive, great burdock and yacon provide insights into Asteraceae palaeo-polyploidization history and plant inulin production.</title>
        <authorList>
            <person name="Fan W."/>
            <person name="Wang S."/>
            <person name="Wang H."/>
            <person name="Wang A."/>
            <person name="Jiang F."/>
            <person name="Liu H."/>
            <person name="Zhao H."/>
            <person name="Xu D."/>
            <person name="Zhang Y."/>
        </authorList>
    </citation>
    <scope>NUCLEOTIDE SEQUENCE [LARGE SCALE GENOMIC DNA]</scope>
    <source>
        <strain evidence="2">cv. Yunnan</strain>
    </source>
</reference>
<protein>
    <submittedName>
        <fullName evidence="1">Uncharacterized protein</fullName>
    </submittedName>
</protein>
<name>A0ACB9EDG2_9ASTR</name>
<reference evidence="1 2" key="2">
    <citation type="journal article" date="2022" name="Mol. Ecol. Resour.">
        <title>The genomes of chicory, endive, great burdock and yacon provide insights into Asteraceae paleo-polyploidization history and plant inulin production.</title>
        <authorList>
            <person name="Fan W."/>
            <person name="Wang S."/>
            <person name="Wang H."/>
            <person name="Wang A."/>
            <person name="Jiang F."/>
            <person name="Liu H."/>
            <person name="Zhao H."/>
            <person name="Xu D."/>
            <person name="Zhang Y."/>
        </authorList>
    </citation>
    <scope>NUCLEOTIDE SEQUENCE [LARGE SCALE GENOMIC DNA]</scope>
    <source>
        <strain evidence="2">cv. Yunnan</strain>
        <tissue evidence="1">Leaves</tissue>
    </source>
</reference>
<dbReference type="EMBL" id="CM042035">
    <property type="protein sequence ID" value="KAI3756885.1"/>
    <property type="molecule type" value="Genomic_DNA"/>
</dbReference>
<comment type="caution">
    <text evidence="1">The sequence shown here is derived from an EMBL/GenBank/DDBJ whole genome shotgun (WGS) entry which is preliminary data.</text>
</comment>
<accession>A0ACB9EDG2</accession>